<dbReference type="RefSeq" id="WP_076502318.1">
    <property type="nucleotide sequence ID" value="NZ_FTOP01000013.1"/>
</dbReference>
<reference evidence="3" key="1">
    <citation type="submission" date="2017-01" db="EMBL/GenBank/DDBJ databases">
        <authorList>
            <person name="Varghese N."/>
            <person name="Submissions S."/>
        </authorList>
    </citation>
    <scope>NUCLEOTIDE SEQUENCE [LARGE SCALE GENOMIC DNA]</scope>
    <source>
        <strain evidence="3">DSM 46698</strain>
    </source>
</reference>
<keyword evidence="3" id="KW-1185">Reference proteome</keyword>
<dbReference type="Pfam" id="PF18911">
    <property type="entry name" value="PKD_4"/>
    <property type="match status" value="1"/>
</dbReference>
<protein>
    <recommendedName>
        <fullName evidence="1">PKD domain-containing protein</fullName>
    </recommendedName>
</protein>
<gene>
    <name evidence="2" type="ORF">SAMN05421761_1133</name>
</gene>
<name>A0A1N7P081_9BACT</name>
<dbReference type="CDD" id="cd00146">
    <property type="entry name" value="PKD"/>
    <property type="match status" value="1"/>
</dbReference>
<dbReference type="AlphaFoldDB" id="A0A1N7P081"/>
<dbReference type="Gene3D" id="2.60.40.10">
    <property type="entry name" value="Immunoglobulins"/>
    <property type="match status" value="1"/>
</dbReference>
<dbReference type="PROSITE" id="PS51257">
    <property type="entry name" value="PROKAR_LIPOPROTEIN"/>
    <property type="match status" value="1"/>
</dbReference>
<dbReference type="InterPro" id="IPR022409">
    <property type="entry name" value="PKD/Chitinase_dom"/>
</dbReference>
<dbReference type="OrthoDB" id="9816308at2"/>
<accession>A0A1N7P081</accession>
<organism evidence="2 3">
    <name type="scientific">Belliella pelovolcani</name>
    <dbReference type="NCBI Taxonomy" id="529505"/>
    <lineage>
        <taxon>Bacteria</taxon>
        <taxon>Pseudomonadati</taxon>
        <taxon>Bacteroidota</taxon>
        <taxon>Cytophagia</taxon>
        <taxon>Cytophagales</taxon>
        <taxon>Cyclobacteriaceae</taxon>
        <taxon>Belliella</taxon>
    </lineage>
</organism>
<sequence length="225" mass="25265">MTKKVLALCSVILLLYACQTEEPTLLPEGVIESDKPYYVINDIVQLRLESSSALASVQWDFGNGKSSKTEIGQVQYLEPGIYEVNLTLTDLDGISNVISKEIIVGQYHGYEAVLHEVSAGYSGESGNVQLRLSNSDFLFEEAFWVSPIIEDFQFVDLPLAIEIDVPLGDARYHKHERPFFKFMETETETILGGEGSSTSYTWLENEFEISGLGRYSIKYKLVLPE</sequence>
<feature type="domain" description="PKD" evidence="1">
    <location>
        <begin position="49"/>
        <end position="104"/>
    </location>
</feature>
<dbReference type="EMBL" id="FTOP01000013">
    <property type="protein sequence ID" value="SIT04045.1"/>
    <property type="molecule type" value="Genomic_DNA"/>
</dbReference>
<dbReference type="InterPro" id="IPR000601">
    <property type="entry name" value="PKD_dom"/>
</dbReference>
<dbReference type="SMART" id="SM00089">
    <property type="entry name" value="PKD"/>
    <property type="match status" value="1"/>
</dbReference>
<evidence type="ECO:0000259" key="1">
    <source>
        <dbReference type="PROSITE" id="PS50093"/>
    </source>
</evidence>
<dbReference type="InterPro" id="IPR013783">
    <property type="entry name" value="Ig-like_fold"/>
</dbReference>
<dbReference type="PROSITE" id="PS50093">
    <property type="entry name" value="PKD"/>
    <property type="match status" value="1"/>
</dbReference>
<dbReference type="InterPro" id="IPR035986">
    <property type="entry name" value="PKD_dom_sf"/>
</dbReference>
<evidence type="ECO:0000313" key="2">
    <source>
        <dbReference type="EMBL" id="SIT04045.1"/>
    </source>
</evidence>
<dbReference type="STRING" id="529505.SAMN05421761_1133"/>
<proteinExistence type="predicted"/>
<dbReference type="Proteomes" id="UP000186026">
    <property type="component" value="Unassembled WGS sequence"/>
</dbReference>
<dbReference type="SUPFAM" id="SSF49299">
    <property type="entry name" value="PKD domain"/>
    <property type="match status" value="1"/>
</dbReference>
<evidence type="ECO:0000313" key="3">
    <source>
        <dbReference type="Proteomes" id="UP000186026"/>
    </source>
</evidence>